<evidence type="ECO:0000313" key="4">
    <source>
        <dbReference type="EMBL" id="NHZ39139.1"/>
    </source>
</evidence>
<sequence>MQRKGYGLVTAIVIMSVAAILGVSGWRENQHKTVVNKMTSKITTVCVGRFLIDIPEGAKIQFSSARVASVNINTWQNYTEKQLLAHIEEQLHTVEGKLNEYELPSLEKNIVVDAVNFKTTILYYGREKPFVEIVNGQKVNGIEEAINVDAWGISGDRGYRFIGKYLASPRSENSVLNVVKRFESRSSMQIPDAPGFCTEEGMVHDPIAAAENESVAMFASIAGHPDVAIRLDTSVNVDRVQDSVLVRDAQNDIKRENPSIFKEMRKGTRAFNGLKGEEVLDKIKRQNGTSAHFFMWASMGKMHDVLSPKLTLELETGVGRPGEKINSSLSDDAVVELWDRVSSSIRLRPVSATKKTTHAAPPADLPLGALAATDRVCPQSGLWECNESGDIQGGKRQFFRAGESMPHAVLLGTSSILNRLRGEQPSHRIATVWKLVAYESSFGAVDGKATPERKPLDSPDPDDSGNPST</sequence>
<reference evidence="4 5" key="1">
    <citation type="submission" date="2019-09" db="EMBL/GenBank/DDBJ databases">
        <title>Taxonomy of Antarctic Massilia spp.: description of Massilia rubra sp. nov., Massilia aquatica sp. nov., Massilia mucilaginosa sp. nov., Massilia frigida sp. nov. isolated from streams, lakes and regoliths.</title>
        <authorList>
            <person name="Holochova P."/>
            <person name="Sedlacek I."/>
            <person name="Kralova S."/>
            <person name="Maslanova I."/>
            <person name="Busse H.-J."/>
            <person name="Stankova E."/>
            <person name="Vrbovska V."/>
            <person name="Kovarovic V."/>
            <person name="Bartak M."/>
            <person name="Svec P."/>
            <person name="Pantucek R."/>
        </authorList>
    </citation>
    <scope>NUCLEOTIDE SEQUENCE [LARGE SCALE GENOMIC DNA]</scope>
    <source>
        <strain evidence="4 5">CCM 8693</strain>
    </source>
</reference>
<dbReference type="InterPro" id="IPR041290">
    <property type="entry name" value="Tli4_C"/>
</dbReference>
<feature type="transmembrane region" description="Helical" evidence="2">
    <location>
        <begin position="7"/>
        <end position="26"/>
    </location>
</feature>
<dbReference type="EMBL" id="VVIW01000001">
    <property type="protein sequence ID" value="NHZ39139.1"/>
    <property type="molecule type" value="Genomic_DNA"/>
</dbReference>
<dbReference type="Pfam" id="PF18426">
    <property type="entry name" value="Tli4_C"/>
    <property type="match status" value="1"/>
</dbReference>
<evidence type="ECO:0000313" key="5">
    <source>
        <dbReference type="Proteomes" id="UP000819052"/>
    </source>
</evidence>
<keyword evidence="2" id="KW-0812">Transmembrane</keyword>
<evidence type="ECO:0000256" key="1">
    <source>
        <dbReference type="SAM" id="MobiDB-lite"/>
    </source>
</evidence>
<name>A0ABX0M6E0_9BURK</name>
<keyword evidence="5" id="KW-1185">Reference proteome</keyword>
<keyword evidence="2" id="KW-1133">Transmembrane helix</keyword>
<accession>A0ABX0M6E0</accession>
<dbReference type="Proteomes" id="UP000819052">
    <property type="component" value="Unassembled WGS sequence"/>
</dbReference>
<evidence type="ECO:0000256" key="2">
    <source>
        <dbReference type="SAM" id="Phobius"/>
    </source>
</evidence>
<dbReference type="RefSeq" id="WP_167074467.1">
    <property type="nucleotide sequence ID" value="NZ_VVIW01000001.1"/>
</dbReference>
<comment type="caution">
    <text evidence="4">The sequence shown here is derived from an EMBL/GenBank/DDBJ whole genome shotgun (WGS) entry which is preliminary data.</text>
</comment>
<feature type="domain" description="Tle cognate immunity protein 4 C-terminal" evidence="3">
    <location>
        <begin position="189"/>
        <end position="349"/>
    </location>
</feature>
<protein>
    <recommendedName>
        <fullName evidence="3">Tle cognate immunity protein 4 C-terminal domain-containing protein</fullName>
    </recommendedName>
</protein>
<keyword evidence="2" id="KW-0472">Membrane</keyword>
<feature type="region of interest" description="Disordered" evidence="1">
    <location>
        <begin position="444"/>
        <end position="469"/>
    </location>
</feature>
<evidence type="ECO:0000259" key="3">
    <source>
        <dbReference type="Pfam" id="PF18426"/>
    </source>
</evidence>
<organism evidence="4 5">
    <name type="scientific">Massilia aquatica</name>
    <dbReference type="NCBI Taxonomy" id="2609000"/>
    <lineage>
        <taxon>Bacteria</taxon>
        <taxon>Pseudomonadati</taxon>
        <taxon>Pseudomonadota</taxon>
        <taxon>Betaproteobacteria</taxon>
        <taxon>Burkholderiales</taxon>
        <taxon>Oxalobacteraceae</taxon>
        <taxon>Telluria group</taxon>
        <taxon>Massilia</taxon>
    </lineage>
</organism>
<proteinExistence type="predicted"/>
<gene>
    <name evidence="4" type="ORF">F1609_03000</name>
</gene>